<name>A0AC34Q7L3_9BILA</name>
<proteinExistence type="predicted"/>
<reference evidence="2" key="1">
    <citation type="submission" date="2022-11" db="UniProtKB">
        <authorList>
            <consortium name="WormBaseParasite"/>
        </authorList>
    </citation>
    <scope>IDENTIFICATION</scope>
</reference>
<organism evidence="1 2">
    <name type="scientific">Panagrolaimus sp. JU765</name>
    <dbReference type="NCBI Taxonomy" id="591449"/>
    <lineage>
        <taxon>Eukaryota</taxon>
        <taxon>Metazoa</taxon>
        <taxon>Ecdysozoa</taxon>
        <taxon>Nematoda</taxon>
        <taxon>Chromadorea</taxon>
        <taxon>Rhabditida</taxon>
        <taxon>Tylenchina</taxon>
        <taxon>Panagrolaimomorpha</taxon>
        <taxon>Panagrolaimoidea</taxon>
        <taxon>Panagrolaimidae</taxon>
        <taxon>Panagrolaimus</taxon>
    </lineage>
</organism>
<sequence>MINYFSTNQLFVNPCNAPIAMPPQMCSIQNPTCNGNCWCHIGGSPATTVCCPNEGNPCDLPLNRGTGGESLPRWFYNQQTGTCEPFNYCGLKGNQNNFLTREQCEGQCAPNPCAEGRP</sequence>
<evidence type="ECO:0000313" key="2">
    <source>
        <dbReference type="WBParaSite" id="JU765_v2.g13860.t1"/>
    </source>
</evidence>
<dbReference type="Proteomes" id="UP000887576">
    <property type="component" value="Unplaced"/>
</dbReference>
<dbReference type="WBParaSite" id="JU765_v2.g13860.t1">
    <property type="protein sequence ID" value="JU765_v2.g13860.t1"/>
    <property type="gene ID" value="JU765_v2.g13860"/>
</dbReference>
<evidence type="ECO:0000313" key="1">
    <source>
        <dbReference type="Proteomes" id="UP000887576"/>
    </source>
</evidence>
<accession>A0AC34Q7L3</accession>
<protein>
    <submittedName>
        <fullName evidence="2">BPTI/Kunitz inhibitor domain-containing protein</fullName>
    </submittedName>
</protein>